<protein>
    <recommendedName>
        <fullName evidence="2">CHAT domain-containing protein</fullName>
    </recommendedName>
</protein>
<dbReference type="Pfam" id="PF12770">
    <property type="entry name" value="CHAT"/>
    <property type="match status" value="1"/>
</dbReference>
<sequence>MKDDVALKSILLLAANPQNTSRLSLQEEEREIKERLRLSGYGKLPINSTGATRPRDILQAMLDFSPQIVHFSGHGSAQNGLVFEDNTGREKLVSSEALADLFRIFSDRVECVVLNACYSKIQAEAIAQHIEYVIGMNQSVGDRAAIAFSVGFYSALGAGRSIEFAYKLGCNAMQLEGIPEHLTPCLLGKAFRADKSESLMHDLIELLNPVTLDESVENTESVPATIMDASASQEFHSVTSVPFRLLLGILSSYGLMGYGLAAFSAPSWVWGWVIGGALIVAVTWGVALLLALIIAGAVVVYWSGSVAGAESMAIAWLLAVVWAVVWAACIFMAAIDLEKFGRLFTVSILPGTCLLGLGLGWLANLLFKLLY</sequence>
<accession>A0A367RAC0</accession>
<organism evidence="3 4">
    <name type="scientific">Nostoc minutum NIES-26</name>
    <dbReference type="NCBI Taxonomy" id="1844469"/>
    <lineage>
        <taxon>Bacteria</taxon>
        <taxon>Bacillati</taxon>
        <taxon>Cyanobacteriota</taxon>
        <taxon>Cyanophyceae</taxon>
        <taxon>Nostocales</taxon>
        <taxon>Nostocaceae</taxon>
        <taxon>Nostoc</taxon>
    </lineage>
</organism>
<keyword evidence="4" id="KW-1185">Reference proteome</keyword>
<feature type="transmembrane region" description="Helical" evidence="1">
    <location>
        <begin position="269"/>
        <end position="302"/>
    </location>
</feature>
<comment type="caution">
    <text evidence="3">The sequence shown here is derived from an EMBL/GenBank/DDBJ whole genome shotgun (WGS) entry which is preliminary data.</text>
</comment>
<feature type="transmembrane region" description="Helical" evidence="1">
    <location>
        <begin position="347"/>
        <end position="367"/>
    </location>
</feature>
<feature type="transmembrane region" description="Helical" evidence="1">
    <location>
        <begin position="245"/>
        <end position="263"/>
    </location>
</feature>
<dbReference type="Proteomes" id="UP000252107">
    <property type="component" value="Unassembled WGS sequence"/>
</dbReference>
<dbReference type="InterPro" id="IPR024983">
    <property type="entry name" value="CHAT_dom"/>
</dbReference>
<evidence type="ECO:0000313" key="3">
    <source>
        <dbReference type="EMBL" id="RCJ32474.1"/>
    </source>
</evidence>
<name>A0A367RAC0_9NOSO</name>
<evidence type="ECO:0000313" key="4">
    <source>
        <dbReference type="Proteomes" id="UP000252107"/>
    </source>
</evidence>
<gene>
    <name evidence="3" type="ORF">A6770_18860</name>
</gene>
<proteinExistence type="predicted"/>
<feature type="transmembrane region" description="Helical" evidence="1">
    <location>
        <begin position="314"/>
        <end position="335"/>
    </location>
</feature>
<reference evidence="3" key="1">
    <citation type="submission" date="2016-04" db="EMBL/GenBank/DDBJ databases">
        <authorList>
            <person name="Tabuchi Yagui T.R."/>
        </authorList>
    </citation>
    <scope>NUCLEOTIDE SEQUENCE [LARGE SCALE GENOMIC DNA]</scope>
    <source>
        <strain evidence="3">NIES-26</strain>
    </source>
</reference>
<keyword evidence="1" id="KW-0472">Membrane</keyword>
<evidence type="ECO:0000256" key="1">
    <source>
        <dbReference type="SAM" id="Phobius"/>
    </source>
</evidence>
<dbReference type="AlphaFoldDB" id="A0A367RAC0"/>
<feature type="domain" description="CHAT" evidence="2">
    <location>
        <begin position="12"/>
        <end position="162"/>
    </location>
</feature>
<keyword evidence="1" id="KW-0812">Transmembrane</keyword>
<keyword evidence="1" id="KW-1133">Transmembrane helix</keyword>
<evidence type="ECO:0000259" key="2">
    <source>
        <dbReference type="Pfam" id="PF12770"/>
    </source>
</evidence>
<dbReference type="EMBL" id="LXQD01000205">
    <property type="protein sequence ID" value="RCJ32474.1"/>
    <property type="molecule type" value="Genomic_DNA"/>
</dbReference>